<protein>
    <submittedName>
        <fullName evidence="3">Uncharacterized protein</fullName>
    </submittedName>
</protein>
<dbReference type="Proteomes" id="UP000237271">
    <property type="component" value="Unassembled WGS sequence"/>
</dbReference>
<feature type="compositionally biased region" description="Polar residues" evidence="2">
    <location>
        <begin position="293"/>
        <end position="307"/>
    </location>
</feature>
<feature type="coiled-coil region" evidence="1">
    <location>
        <begin position="33"/>
        <end position="102"/>
    </location>
</feature>
<dbReference type="EMBL" id="NCKW01002217">
    <property type="protein sequence ID" value="POM77988.1"/>
    <property type="molecule type" value="Genomic_DNA"/>
</dbReference>
<feature type="coiled-coil region" evidence="1">
    <location>
        <begin position="143"/>
        <end position="191"/>
    </location>
</feature>
<proteinExistence type="predicted"/>
<feature type="compositionally biased region" description="Acidic residues" evidence="2">
    <location>
        <begin position="330"/>
        <end position="352"/>
    </location>
</feature>
<keyword evidence="4" id="KW-1185">Reference proteome</keyword>
<comment type="caution">
    <text evidence="3">The sequence shown here is derived from an EMBL/GenBank/DDBJ whole genome shotgun (WGS) entry which is preliminary data.</text>
</comment>
<keyword evidence="1" id="KW-0175">Coiled coil</keyword>
<feature type="compositionally biased region" description="Low complexity" evidence="2">
    <location>
        <begin position="353"/>
        <end position="362"/>
    </location>
</feature>
<evidence type="ECO:0000256" key="2">
    <source>
        <dbReference type="SAM" id="MobiDB-lite"/>
    </source>
</evidence>
<gene>
    <name evidence="3" type="ORF">PHPALM_4549</name>
</gene>
<name>A0A2P4YJK7_9STRA</name>
<dbReference type="AlphaFoldDB" id="A0A2P4YJK7"/>
<organism evidence="3 4">
    <name type="scientific">Phytophthora palmivora</name>
    <dbReference type="NCBI Taxonomy" id="4796"/>
    <lineage>
        <taxon>Eukaryota</taxon>
        <taxon>Sar</taxon>
        <taxon>Stramenopiles</taxon>
        <taxon>Oomycota</taxon>
        <taxon>Peronosporomycetes</taxon>
        <taxon>Peronosporales</taxon>
        <taxon>Peronosporaceae</taxon>
        <taxon>Phytophthora</taxon>
    </lineage>
</organism>
<reference evidence="3 4" key="1">
    <citation type="journal article" date="2017" name="Genome Biol. Evol.">
        <title>Phytophthora megakarya and P. palmivora, closely related causal agents of cacao black pod rot, underwent increases in genome sizes and gene numbers by different mechanisms.</title>
        <authorList>
            <person name="Ali S.S."/>
            <person name="Shao J."/>
            <person name="Lary D.J."/>
            <person name="Kronmiller B."/>
            <person name="Shen D."/>
            <person name="Strem M.D."/>
            <person name="Amoako-Attah I."/>
            <person name="Akrofi A.Y."/>
            <person name="Begoude B.A."/>
            <person name="Ten Hoopen G.M."/>
            <person name="Coulibaly K."/>
            <person name="Kebe B.I."/>
            <person name="Melnick R.L."/>
            <person name="Guiltinan M.J."/>
            <person name="Tyler B.M."/>
            <person name="Meinhardt L.W."/>
            <person name="Bailey B.A."/>
        </authorList>
    </citation>
    <scope>NUCLEOTIDE SEQUENCE [LARGE SCALE GENOMIC DNA]</scope>
    <source>
        <strain evidence="4">sbr112.9</strain>
    </source>
</reference>
<evidence type="ECO:0000313" key="4">
    <source>
        <dbReference type="Proteomes" id="UP000237271"/>
    </source>
</evidence>
<feature type="region of interest" description="Disordered" evidence="2">
    <location>
        <begin position="287"/>
        <end position="420"/>
    </location>
</feature>
<evidence type="ECO:0000256" key="1">
    <source>
        <dbReference type="SAM" id="Coils"/>
    </source>
</evidence>
<evidence type="ECO:0000313" key="3">
    <source>
        <dbReference type="EMBL" id="POM77988.1"/>
    </source>
</evidence>
<accession>A0A2P4YJK7</accession>
<feature type="compositionally biased region" description="Acidic residues" evidence="2">
    <location>
        <begin position="363"/>
        <end position="373"/>
    </location>
</feature>
<sequence>MGDLHRHLDHLRSQAIPFAKFCQDRYDALIEALEHSNAQLVESRSTVEELEEKLDRVSKLREDYSELQATSKRTILCLEDEIDTLKRQAQNSQAQLAALTSHPDLGSPPPPALARLLFNQDQELVAARQRDQTQDQSLLEKRCQALERSEALLEAAALQLQRQISAQDRRIARLQDERDQFRTDFHEAQSERDQAVAKVASSSERLDKARVELRARGNHVDSMRANISRFEQQVADLQTARSQVDHQFVSQKRDLAALRVEHAALAAHYKDAYSRFWAVARSPNQDVALPTPASLTRPRSGSESSPTRSRKTRRLDLSSSNAPDGLPDSEGPDPEVPEPELPDLPQESEIEQEGGSPEQEGGFPEDDDADDPEMLAALAKSRSDLRRSKSSGGDQGASGTAGHPIDLGGEGSDNIPPTTCPSSLRKSIHLWIAPIPFPMTVISILVRVNRFLIFDSLPRPPP</sequence>
<dbReference type="Gene3D" id="1.10.287.1490">
    <property type="match status" value="1"/>
</dbReference>